<protein>
    <submittedName>
        <fullName evidence="1">Uncharacterized protein</fullName>
    </submittedName>
</protein>
<evidence type="ECO:0000313" key="2">
    <source>
        <dbReference type="Proteomes" id="UP000194577"/>
    </source>
</evidence>
<accession>A0ABX4M995</accession>
<sequence length="133" mass="14338">MRALSLAGWKVFHAQWDLSDLDAAERRAAVAEATDRLAECTANADERLVLAKSLDTMASGWAADNAVPAVWLTPLLYDDECLNDISRFEAPAVPISGSRDWAWDDAAAKLSGKQRLCLGACDHALLPVTGGRN</sequence>
<name>A0ABX4M995_9ACTO</name>
<evidence type="ECO:0000313" key="1">
    <source>
        <dbReference type="EMBL" id="PHP52033.1"/>
    </source>
</evidence>
<keyword evidence="2" id="KW-1185">Reference proteome</keyword>
<gene>
    <name evidence="1" type="ORF">BW737_012435</name>
</gene>
<dbReference type="Proteomes" id="UP000194577">
    <property type="component" value="Unassembled WGS sequence"/>
</dbReference>
<dbReference type="RefSeq" id="WP_086614510.1">
    <property type="nucleotide sequence ID" value="NZ_MTPX02000068.1"/>
</dbReference>
<proteinExistence type="predicted"/>
<reference evidence="1 2" key="1">
    <citation type="submission" date="2017-10" db="EMBL/GenBank/DDBJ databases">
        <title>Draft genome sequence of cellulolytic Actinomyces sp CtC72 isolated from cattle rumen fluid.</title>
        <authorList>
            <person name="Joshi A.J."/>
            <person name="Vasudevan G."/>
            <person name="Lanjekar V.B."/>
            <person name="Hivarkar S."/>
            <person name="Engineer A."/>
            <person name="Pore S.D."/>
            <person name="Dhakephalkar P.K."/>
            <person name="Dagar S."/>
        </authorList>
    </citation>
    <scope>NUCLEOTIDE SEQUENCE [LARGE SCALE GENOMIC DNA]</scope>
    <source>
        <strain evidence="2">CtC72</strain>
    </source>
</reference>
<comment type="caution">
    <text evidence="1">The sequence shown here is derived from an EMBL/GenBank/DDBJ whole genome shotgun (WGS) entry which is preliminary data.</text>
</comment>
<organism evidence="1 2">
    <name type="scientific">Actinomyces ruminis</name>
    <dbReference type="NCBI Taxonomy" id="1937003"/>
    <lineage>
        <taxon>Bacteria</taxon>
        <taxon>Bacillati</taxon>
        <taxon>Actinomycetota</taxon>
        <taxon>Actinomycetes</taxon>
        <taxon>Actinomycetales</taxon>
        <taxon>Actinomycetaceae</taxon>
        <taxon>Actinomyces</taxon>
    </lineage>
</organism>
<dbReference type="EMBL" id="MTPX02000068">
    <property type="protein sequence ID" value="PHP52033.1"/>
    <property type="molecule type" value="Genomic_DNA"/>
</dbReference>